<reference evidence="1" key="1">
    <citation type="journal article" date="2023" name="Mol. Biol. Evol.">
        <title>Third-Generation Sequencing Reveals the Adaptive Role of the Epigenome in Three Deep-Sea Polychaetes.</title>
        <authorList>
            <person name="Perez M."/>
            <person name="Aroh O."/>
            <person name="Sun Y."/>
            <person name="Lan Y."/>
            <person name="Juniper S.K."/>
            <person name="Young C.R."/>
            <person name="Angers B."/>
            <person name="Qian P.Y."/>
        </authorList>
    </citation>
    <scope>NUCLEOTIDE SEQUENCE</scope>
    <source>
        <strain evidence="1">R07B-5</strain>
    </source>
</reference>
<proteinExistence type="predicted"/>
<evidence type="ECO:0000313" key="1">
    <source>
        <dbReference type="EMBL" id="KAK2156306.1"/>
    </source>
</evidence>
<sequence>MSENYFYLTLPSNASLDLHPDNTLTRYATALPQRIRLSGQWECGLVEMQYTHSWYNVTSDNTWLGITIDGVDFVVKIETGYYDTPETFIRAINRSIRTVVKEKKVKMSYNDFTQKVTIHMIQNSSFSVYSLNLQRVLGLPREINTSPENEKEDGFTTVIEADSVIDLAQGFYALYVYASVVEPRMVGDSVVSLLRIVPIEGKHGDLVSKGFDNVQYVSVLHKEFATIEVDIRDDMGRSVPFERGRTTVTFRFRRRNSTFF</sequence>
<gene>
    <name evidence="1" type="ORF">NP493_1962g00021</name>
</gene>
<accession>A0AAD9JP30</accession>
<comment type="caution">
    <text evidence="1">The sequence shown here is derived from an EMBL/GenBank/DDBJ whole genome shotgun (WGS) entry which is preliminary data.</text>
</comment>
<keyword evidence="2" id="KW-1185">Reference proteome</keyword>
<protein>
    <submittedName>
        <fullName evidence="1">Uncharacterized protein</fullName>
    </submittedName>
</protein>
<dbReference type="EMBL" id="JAODUO010001980">
    <property type="protein sequence ID" value="KAK2156306.1"/>
    <property type="molecule type" value="Genomic_DNA"/>
</dbReference>
<name>A0AAD9JP30_RIDPI</name>
<dbReference type="AlphaFoldDB" id="A0AAD9JP30"/>
<evidence type="ECO:0000313" key="2">
    <source>
        <dbReference type="Proteomes" id="UP001209878"/>
    </source>
</evidence>
<organism evidence="1 2">
    <name type="scientific">Ridgeia piscesae</name>
    <name type="common">Tubeworm</name>
    <dbReference type="NCBI Taxonomy" id="27915"/>
    <lineage>
        <taxon>Eukaryota</taxon>
        <taxon>Metazoa</taxon>
        <taxon>Spiralia</taxon>
        <taxon>Lophotrochozoa</taxon>
        <taxon>Annelida</taxon>
        <taxon>Polychaeta</taxon>
        <taxon>Sedentaria</taxon>
        <taxon>Canalipalpata</taxon>
        <taxon>Sabellida</taxon>
        <taxon>Siboglinidae</taxon>
        <taxon>Ridgeia</taxon>
    </lineage>
</organism>
<dbReference type="Proteomes" id="UP001209878">
    <property type="component" value="Unassembled WGS sequence"/>
</dbReference>